<feature type="domain" description="Peptidase S1" evidence="3">
    <location>
        <begin position="27"/>
        <end position="269"/>
    </location>
</feature>
<dbReference type="PANTHER" id="PTHR24260">
    <property type="match status" value="1"/>
</dbReference>
<dbReference type="AlphaFoldDB" id="A0A0K8T9W3"/>
<dbReference type="InterPro" id="IPR001314">
    <property type="entry name" value="Peptidase_S1A"/>
</dbReference>
<evidence type="ECO:0000259" key="3">
    <source>
        <dbReference type="PROSITE" id="PS50240"/>
    </source>
</evidence>
<dbReference type="InterPro" id="IPR051333">
    <property type="entry name" value="CLIP_Serine_Protease"/>
</dbReference>
<feature type="chain" id="PRO_5005519903" description="Peptidase S1 domain-containing protein" evidence="2">
    <location>
        <begin position="24"/>
        <end position="273"/>
    </location>
</feature>
<reference evidence="4" key="1">
    <citation type="submission" date="2014-09" db="EMBL/GenBank/DDBJ databases">
        <authorList>
            <person name="Magalhaes I.L.F."/>
            <person name="Oliveira U."/>
            <person name="Santos F.R."/>
            <person name="Vidigal T.H.D.A."/>
            <person name="Brescovit A.D."/>
            <person name="Santos A.J."/>
        </authorList>
    </citation>
    <scope>NUCLEOTIDE SEQUENCE</scope>
</reference>
<keyword evidence="2" id="KW-0732">Signal</keyword>
<dbReference type="SUPFAM" id="SSF50494">
    <property type="entry name" value="Trypsin-like serine proteases"/>
    <property type="match status" value="1"/>
</dbReference>
<dbReference type="EMBL" id="GBRD01003640">
    <property type="protein sequence ID" value="JAG62181.1"/>
    <property type="molecule type" value="Transcribed_RNA"/>
</dbReference>
<dbReference type="PRINTS" id="PR00722">
    <property type="entry name" value="CHYMOTRYPSIN"/>
</dbReference>
<protein>
    <recommendedName>
        <fullName evidence="3">Peptidase S1 domain-containing protein</fullName>
    </recommendedName>
</protein>
<dbReference type="InterPro" id="IPR043504">
    <property type="entry name" value="Peptidase_S1_PA_chymotrypsin"/>
</dbReference>
<name>A0A0K8T9W3_LYGHE</name>
<dbReference type="InterPro" id="IPR001254">
    <property type="entry name" value="Trypsin_dom"/>
</dbReference>
<sequence length="273" mass="30833">MASSNVVFIACAVFATTFYCSEAVPRIIDGILAHIQDFPFVALISPRHWMGWQHQRSIQVHCGGTLIHPRFVVTAFHCFMKKGNASNYVVYFYVQNRCQPSTYPPHDIQRLHSRPDSQVGTKVQHDIMVLELVQPRVLPFYAHLPTERLTVSQIGTVVGFGLVKIVGSGNPKDLPCSLQQMNEFVLPLARCDFVEGRIIGAFCAFNPLRHFATACRGDSGGPWFTRDANGDFILFGVSSFGDEKCNQERFHDAFTNVYFYREWITGIVNGFLY</sequence>
<keyword evidence="1" id="KW-1015">Disulfide bond</keyword>
<evidence type="ECO:0000256" key="1">
    <source>
        <dbReference type="ARBA" id="ARBA00023157"/>
    </source>
</evidence>
<evidence type="ECO:0000313" key="4">
    <source>
        <dbReference type="EMBL" id="JAG62181.1"/>
    </source>
</evidence>
<organism evidence="4">
    <name type="scientific">Lygus hesperus</name>
    <name type="common">Western plant bug</name>
    <dbReference type="NCBI Taxonomy" id="30085"/>
    <lineage>
        <taxon>Eukaryota</taxon>
        <taxon>Metazoa</taxon>
        <taxon>Ecdysozoa</taxon>
        <taxon>Arthropoda</taxon>
        <taxon>Hexapoda</taxon>
        <taxon>Insecta</taxon>
        <taxon>Pterygota</taxon>
        <taxon>Neoptera</taxon>
        <taxon>Paraneoptera</taxon>
        <taxon>Hemiptera</taxon>
        <taxon>Heteroptera</taxon>
        <taxon>Panheteroptera</taxon>
        <taxon>Cimicomorpha</taxon>
        <taxon>Miridae</taxon>
        <taxon>Mirini</taxon>
        <taxon>Lygus</taxon>
    </lineage>
</organism>
<dbReference type="Pfam" id="PF00089">
    <property type="entry name" value="Trypsin"/>
    <property type="match status" value="1"/>
</dbReference>
<dbReference type="InterPro" id="IPR009003">
    <property type="entry name" value="Peptidase_S1_PA"/>
</dbReference>
<dbReference type="InterPro" id="IPR033116">
    <property type="entry name" value="TRYPSIN_SER"/>
</dbReference>
<dbReference type="SMART" id="SM00020">
    <property type="entry name" value="Tryp_SPc"/>
    <property type="match status" value="1"/>
</dbReference>
<dbReference type="PROSITE" id="PS50240">
    <property type="entry name" value="TRYPSIN_DOM"/>
    <property type="match status" value="1"/>
</dbReference>
<accession>A0A0K8T9W3</accession>
<dbReference type="GO" id="GO:0004252">
    <property type="term" value="F:serine-type endopeptidase activity"/>
    <property type="evidence" value="ECO:0007669"/>
    <property type="project" value="InterPro"/>
</dbReference>
<dbReference type="PANTHER" id="PTHR24260:SF132">
    <property type="entry name" value="PEPTIDASE S1 DOMAIN-CONTAINING PROTEIN"/>
    <property type="match status" value="1"/>
</dbReference>
<dbReference type="Gene3D" id="2.40.10.10">
    <property type="entry name" value="Trypsin-like serine proteases"/>
    <property type="match status" value="1"/>
</dbReference>
<dbReference type="PROSITE" id="PS00135">
    <property type="entry name" value="TRYPSIN_SER"/>
    <property type="match status" value="1"/>
</dbReference>
<evidence type="ECO:0000256" key="2">
    <source>
        <dbReference type="SAM" id="SignalP"/>
    </source>
</evidence>
<feature type="signal peptide" evidence="2">
    <location>
        <begin position="1"/>
        <end position="23"/>
    </location>
</feature>
<dbReference type="GO" id="GO:0006508">
    <property type="term" value="P:proteolysis"/>
    <property type="evidence" value="ECO:0007669"/>
    <property type="project" value="InterPro"/>
</dbReference>
<proteinExistence type="predicted"/>